<dbReference type="GO" id="GO:0008168">
    <property type="term" value="F:methyltransferase activity"/>
    <property type="evidence" value="ECO:0007669"/>
    <property type="project" value="UniProtKB-KW"/>
</dbReference>
<evidence type="ECO:0000256" key="1">
    <source>
        <dbReference type="ARBA" id="ARBA00022603"/>
    </source>
</evidence>
<dbReference type="OrthoDB" id="6343483at2759"/>
<dbReference type="SUPFAM" id="SSF82199">
    <property type="entry name" value="SET domain"/>
    <property type="match status" value="1"/>
</dbReference>
<organism evidence="4 5">
    <name type="scientific">Lepeophtheirus salmonis</name>
    <name type="common">Salmon louse</name>
    <name type="synonym">Caligus salmonis</name>
    <dbReference type="NCBI Taxonomy" id="72036"/>
    <lineage>
        <taxon>Eukaryota</taxon>
        <taxon>Metazoa</taxon>
        <taxon>Ecdysozoa</taxon>
        <taxon>Arthropoda</taxon>
        <taxon>Crustacea</taxon>
        <taxon>Multicrustacea</taxon>
        <taxon>Hexanauplia</taxon>
        <taxon>Copepoda</taxon>
        <taxon>Siphonostomatoida</taxon>
        <taxon>Caligidae</taxon>
        <taxon>Lepeophtheirus</taxon>
    </lineage>
</organism>
<keyword evidence="1" id="KW-0489">Methyltransferase</keyword>
<evidence type="ECO:0000256" key="2">
    <source>
        <dbReference type="ARBA" id="ARBA00022679"/>
    </source>
</evidence>
<dbReference type="InterPro" id="IPR011990">
    <property type="entry name" value="TPR-like_helical_dom_sf"/>
</dbReference>
<sequence length="315" mass="36183">MDKVDIQASNANILKDHGSDNKLNVSYGGPKIGRYVSASSNISTGYLLLSESPVGSVLYKDKCGSHCVYCFSRLVAGYPCEACCDVAFCSPICRKKKKASFHQFECRYQEFLTGLGISSIGRLALRLITSKPFDYFLKIRKYLNDTNETLESNRSLITRNLDVIQFNAHEVYEFVRKDNQNLKPSKQIAIGLAIYQRASYMNHSCKGEPIFDNYGPTFYFKETKDRQKELKDRYWFNCNCQACQENWSLLNDLISIPKESLSYNKKLKQDSFKDLIHFIESNYVDGKMPTESIVRAIDKFRTVCYNMGSVHYLNK</sequence>
<dbReference type="InterPro" id="IPR052097">
    <property type="entry name" value="SET-MYND_domain_protein"/>
</dbReference>
<accession>A0A7R8HDE6</accession>
<evidence type="ECO:0000313" key="5">
    <source>
        <dbReference type="Proteomes" id="UP000675881"/>
    </source>
</evidence>
<reference evidence="4" key="1">
    <citation type="submission" date="2021-02" db="EMBL/GenBank/DDBJ databases">
        <authorList>
            <person name="Bekaert M."/>
        </authorList>
    </citation>
    <scope>NUCLEOTIDE SEQUENCE</scope>
    <source>
        <strain evidence="4">IoA-00</strain>
    </source>
</reference>
<dbReference type="InterPro" id="IPR046341">
    <property type="entry name" value="SET_dom_sf"/>
</dbReference>
<keyword evidence="3" id="KW-0949">S-adenosyl-L-methionine</keyword>
<evidence type="ECO:0000256" key="3">
    <source>
        <dbReference type="ARBA" id="ARBA00022691"/>
    </source>
</evidence>
<evidence type="ECO:0000313" key="4">
    <source>
        <dbReference type="EMBL" id="CAF3022014.1"/>
    </source>
</evidence>
<dbReference type="AlphaFoldDB" id="A0A7R8HDE6"/>
<dbReference type="GO" id="GO:0042826">
    <property type="term" value="F:histone deacetylase binding"/>
    <property type="evidence" value="ECO:0007669"/>
    <property type="project" value="TreeGrafter"/>
</dbReference>
<dbReference type="PANTHER" id="PTHR46165">
    <property type="entry name" value="SET AND MYND DOMAIN-CONTAINING PROTEIN 4"/>
    <property type="match status" value="1"/>
</dbReference>
<dbReference type="GO" id="GO:0005634">
    <property type="term" value="C:nucleus"/>
    <property type="evidence" value="ECO:0007669"/>
    <property type="project" value="TreeGrafter"/>
</dbReference>
<keyword evidence="5" id="KW-1185">Reference proteome</keyword>
<dbReference type="Gene3D" id="1.25.40.10">
    <property type="entry name" value="Tetratricopeptide repeat domain"/>
    <property type="match status" value="1"/>
</dbReference>
<proteinExistence type="predicted"/>
<dbReference type="GO" id="GO:0032259">
    <property type="term" value="P:methylation"/>
    <property type="evidence" value="ECO:0007669"/>
    <property type="project" value="UniProtKB-KW"/>
</dbReference>
<dbReference type="PANTHER" id="PTHR46165:SF7">
    <property type="entry name" value="SET AND MYND DOMAIN-CONTAINING PROTEIN 4"/>
    <property type="match status" value="1"/>
</dbReference>
<dbReference type="EMBL" id="HG994587">
    <property type="protein sequence ID" value="CAF3022014.1"/>
    <property type="molecule type" value="Genomic_DNA"/>
</dbReference>
<protein>
    <submittedName>
        <fullName evidence="4">(salmon louse) hypothetical protein</fullName>
    </submittedName>
</protein>
<keyword evidence="2" id="KW-0808">Transferase</keyword>
<dbReference type="Proteomes" id="UP000675881">
    <property type="component" value="Chromosome 8"/>
</dbReference>
<dbReference type="GO" id="GO:0005737">
    <property type="term" value="C:cytoplasm"/>
    <property type="evidence" value="ECO:0007669"/>
    <property type="project" value="TreeGrafter"/>
</dbReference>
<name>A0A7R8HDE6_LEPSM</name>
<gene>
    <name evidence="4" type="ORF">LSAA_14320</name>
</gene>